<evidence type="ECO:0000313" key="1">
    <source>
        <dbReference type="EMBL" id="SEU15789.1"/>
    </source>
</evidence>
<proteinExistence type="predicted"/>
<accession>A0A1I0JYB3</accession>
<dbReference type="STRING" id="460384.SAMN05216313_13843"/>
<protein>
    <submittedName>
        <fullName evidence="1">Uncharacterized protein</fullName>
    </submittedName>
</protein>
<keyword evidence="2" id="KW-1185">Reference proteome</keyword>
<reference evidence="2" key="1">
    <citation type="submission" date="2016-10" db="EMBL/GenBank/DDBJ databases">
        <authorList>
            <person name="Varghese N."/>
            <person name="Submissions S."/>
        </authorList>
    </citation>
    <scope>NUCLEOTIDE SEQUENCE [LARGE SCALE GENOMIC DNA]</scope>
    <source>
        <strain evidence="2">NLAE-zl-G277</strain>
    </source>
</reference>
<gene>
    <name evidence="1" type="ORF">SAMN05216313_13843</name>
</gene>
<dbReference type="AlphaFoldDB" id="A0A1I0JYB3"/>
<name>A0A1I0JYB3_9FIRM</name>
<dbReference type="Proteomes" id="UP000198508">
    <property type="component" value="Unassembled WGS sequence"/>
</dbReference>
<sequence length="51" mass="5893">MKVKEYKIGESTIEIHDDYIVKTEEERQEILSRVGKLYSDYLSTAGEPQTA</sequence>
<evidence type="ECO:0000313" key="2">
    <source>
        <dbReference type="Proteomes" id="UP000198508"/>
    </source>
</evidence>
<organism evidence="1 2">
    <name type="scientific">Enterocloster lavalensis</name>
    <dbReference type="NCBI Taxonomy" id="460384"/>
    <lineage>
        <taxon>Bacteria</taxon>
        <taxon>Bacillati</taxon>
        <taxon>Bacillota</taxon>
        <taxon>Clostridia</taxon>
        <taxon>Lachnospirales</taxon>
        <taxon>Lachnospiraceae</taxon>
        <taxon>Enterocloster</taxon>
    </lineage>
</organism>
<dbReference type="RefSeq" id="WP_166435096.1">
    <property type="nucleotide sequence ID" value="NZ_FOIM01000038.1"/>
</dbReference>
<dbReference type="EMBL" id="FOIM01000038">
    <property type="protein sequence ID" value="SEU15789.1"/>
    <property type="molecule type" value="Genomic_DNA"/>
</dbReference>